<dbReference type="Proteomes" id="UP001362999">
    <property type="component" value="Unassembled WGS sequence"/>
</dbReference>
<feature type="domain" description="F-box" evidence="1">
    <location>
        <begin position="11"/>
        <end position="58"/>
    </location>
</feature>
<dbReference type="SUPFAM" id="SSF52047">
    <property type="entry name" value="RNI-like"/>
    <property type="match status" value="1"/>
</dbReference>
<dbReference type="AlphaFoldDB" id="A0AAV9ZTY9"/>
<dbReference type="Pfam" id="PF12937">
    <property type="entry name" value="F-box-like"/>
    <property type="match status" value="1"/>
</dbReference>
<protein>
    <submittedName>
        <fullName evidence="2">F-box domain-containing protein</fullName>
    </submittedName>
</protein>
<sequence length="380" mass="41931">MTLTTITSNPTGPDLGLPNETLVAIFDGLEPAVLADISRVSRRFNAVAERILYSYISITDLLSAASPIPAKTLRFCQSILRRSHLLEIIRRLQIRWILLGDFRVLSSQALAQACTEVGIALQTLSFLEGLDVFLGPANIAITPSSLRPIHAIERLVLGCSFPYLIYCSLGCEWTKGVQSYTRILSEFLESVPSLRHLKLSDHPDGLLLHPHALPSLTYFRGSADTAAILLPGRPVQHLALVGQDSDVNRLNLPKMALTSVPLRFLDLSAMSIRPVLLRNIATQLVAVETLKIRLALRHTLHYALAGITLLAGLSSVLSDFHHLIRFDLSPTEVDGHRQPNFTEEATLCAMWLRACPTLKLIVFPSQTEWRLSGNGVWESG</sequence>
<evidence type="ECO:0000313" key="3">
    <source>
        <dbReference type="Proteomes" id="UP001362999"/>
    </source>
</evidence>
<accession>A0AAV9ZTY9</accession>
<keyword evidence="3" id="KW-1185">Reference proteome</keyword>
<organism evidence="2 3">
    <name type="scientific">Favolaschia claudopus</name>
    <dbReference type="NCBI Taxonomy" id="2862362"/>
    <lineage>
        <taxon>Eukaryota</taxon>
        <taxon>Fungi</taxon>
        <taxon>Dikarya</taxon>
        <taxon>Basidiomycota</taxon>
        <taxon>Agaricomycotina</taxon>
        <taxon>Agaricomycetes</taxon>
        <taxon>Agaricomycetidae</taxon>
        <taxon>Agaricales</taxon>
        <taxon>Marasmiineae</taxon>
        <taxon>Mycenaceae</taxon>
        <taxon>Favolaschia</taxon>
    </lineage>
</organism>
<gene>
    <name evidence="2" type="ORF">R3P38DRAFT_210345</name>
</gene>
<evidence type="ECO:0000259" key="1">
    <source>
        <dbReference type="PROSITE" id="PS50181"/>
    </source>
</evidence>
<reference evidence="2 3" key="1">
    <citation type="journal article" date="2024" name="J Genomics">
        <title>Draft genome sequencing and assembly of Favolaschia claudopus CIRM-BRFM 2984 isolated from oak limbs.</title>
        <authorList>
            <person name="Navarro D."/>
            <person name="Drula E."/>
            <person name="Chaduli D."/>
            <person name="Cazenave R."/>
            <person name="Ahrendt S."/>
            <person name="Wang J."/>
            <person name="Lipzen A."/>
            <person name="Daum C."/>
            <person name="Barry K."/>
            <person name="Grigoriev I.V."/>
            <person name="Favel A."/>
            <person name="Rosso M.N."/>
            <person name="Martin F."/>
        </authorList>
    </citation>
    <scope>NUCLEOTIDE SEQUENCE [LARGE SCALE GENOMIC DNA]</scope>
    <source>
        <strain evidence="2 3">CIRM-BRFM 2984</strain>
    </source>
</reference>
<comment type="caution">
    <text evidence="2">The sequence shown here is derived from an EMBL/GenBank/DDBJ whole genome shotgun (WGS) entry which is preliminary data.</text>
</comment>
<evidence type="ECO:0000313" key="2">
    <source>
        <dbReference type="EMBL" id="KAK6992200.1"/>
    </source>
</evidence>
<dbReference type="EMBL" id="JAWWNJ010000112">
    <property type="protein sequence ID" value="KAK6992200.1"/>
    <property type="molecule type" value="Genomic_DNA"/>
</dbReference>
<dbReference type="InterPro" id="IPR032675">
    <property type="entry name" value="LRR_dom_sf"/>
</dbReference>
<dbReference type="InterPro" id="IPR001810">
    <property type="entry name" value="F-box_dom"/>
</dbReference>
<dbReference type="PROSITE" id="PS50181">
    <property type="entry name" value="FBOX"/>
    <property type="match status" value="1"/>
</dbReference>
<dbReference type="Gene3D" id="3.80.10.10">
    <property type="entry name" value="Ribonuclease Inhibitor"/>
    <property type="match status" value="1"/>
</dbReference>
<proteinExistence type="predicted"/>
<name>A0AAV9ZTY9_9AGAR</name>